<keyword evidence="2" id="KW-1185">Reference proteome</keyword>
<dbReference type="SMART" id="SM00368">
    <property type="entry name" value="LRR_RI"/>
    <property type="match status" value="2"/>
</dbReference>
<dbReference type="Gene3D" id="3.80.10.10">
    <property type="entry name" value="Ribonuclease Inhibitor"/>
    <property type="match status" value="1"/>
</dbReference>
<accession>A0A0P1ABC1</accession>
<organism evidence="1 2">
    <name type="scientific">Plasmopara halstedii</name>
    <name type="common">Downy mildew of sunflower</name>
    <dbReference type="NCBI Taxonomy" id="4781"/>
    <lineage>
        <taxon>Eukaryota</taxon>
        <taxon>Sar</taxon>
        <taxon>Stramenopiles</taxon>
        <taxon>Oomycota</taxon>
        <taxon>Peronosporomycetes</taxon>
        <taxon>Peronosporales</taxon>
        <taxon>Peronosporaceae</taxon>
        <taxon>Plasmopara</taxon>
    </lineage>
</organism>
<dbReference type="SUPFAM" id="SSF52047">
    <property type="entry name" value="RNI-like"/>
    <property type="match status" value="1"/>
</dbReference>
<dbReference type="RefSeq" id="XP_024574494.1">
    <property type="nucleotide sequence ID" value="XM_024723527.1"/>
</dbReference>
<dbReference type="EMBL" id="CCYD01000321">
    <property type="protein sequence ID" value="CEG38125.1"/>
    <property type="molecule type" value="Genomic_DNA"/>
</dbReference>
<reference evidence="2" key="1">
    <citation type="submission" date="2014-09" db="EMBL/GenBank/DDBJ databases">
        <authorList>
            <person name="Sharma Rahul"/>
            <person name="Thines Marco"/>
        </authorList>
    </citation>
    <scope>NUCLEOTIDE SEQUENCE [LARGE SCALE GENOMIC DNA]</scope>
</reference>
<sequence>MSTVAISATLTHTTPSLANKQSWHSSNDLSARRSVLLHILMLLKSKYGKIDSKISLIGRRAELALYNQAFSVWEYHNPHTLGRRLYSLVLKLHLNNLTIIEDAAFTNEMTDSALSRKRKRSSKEDFSTRKHIQSRNSALITSPLFFDGNHDLQRHVCSFLDARDVLQWAATCSVAAMQLPALVTTINVTTVAMMKISPSIRSSFFRRFSNLEKFLLSGQVQAQQLNYQDEEILVARNVLVRSLLHALATSQLPKLTEFSLSYCYSEGLESHVTRQVASVLLGPSSNFPRLQTLSLKGNCISDDGVLDLYNVIEFSRPGKSCLALLDLSDNFLGERGHILMQELVTRFERRESSLVVNVLNNLLASACNVDEVSERRTR</sequence>
<dbReference type="Proteomes" id="UP000054928">
    <property type="component" value="Unassembled WGS sequence"/>
</dbReference>
<dbReference type="InterPro" id="IPR032675">
    <property type="entry name" value="LRR_dom_sf"/>
</dbReference>
<dbReference type="OMA" id="SAWEYRN"/>
<evidence type="ECO:0000313" key="2">
    <source>
        <dbReference type="Proteomes" id="UP000054928"/>
    </source>
</evidence>
<evidence type="ECO:0000313" key="1">
    <source>
        <dbReference type="EMBL" id="CEG38125.1"/>
    </source>
</evidence>
<proteinExistence type="predicted"/>
<dbReference type="GeneID" id="36403272"/>
<dbReference type="OrthoDB" id="164567at2759"/>
<protein>
    <submittedName>
        <fullName evidence="1">Leucine-rich repeat, ribonuclease inhibitor subtype</fullName>
    </submittedName>
</protein>
<name>A0A0P1ABC1_PLAHL</name>
<dbReference type="AlphaFoldDB" id="A0A0P1ABC1"/>